<evidence type="ECO:0000313" key="9">
    <source>
        <dbReference type="EMBL" id="AIZ57236.1"/>
    </source>
</evidence>
<dbReference type="PIRSF" id="PIRSF001430">
    <property type="entry name" value="tRNA_psdUrid_synth"/>
    <property type="match status" value="1"/>
</dbReference>
<dbReference type="STRING" id="1577791.Mpt1_c13750"/>
<evidence type="ECO:0000259" key="8">
    <source>
        <dbReference type="Pfam" id="PF01416"/>
    </source>
</evidence>
<accession>A0A0A7LIA5</accession>
<dbReference type="GeneID" id="24819034"/>
<evidence type="ECO:0000256" key="6">
    <source>
        <dbReference type="PIRSR" id="PIRSR001430-2"/>
    </source>
</evidence>
<dbReference type="InterPro" id="IPR020097">
    <property type="entry name" value="PsdUridine_synth_TruA_a/b_dom"/>
</dbReference>
<dbReference type="RefSeq" id="WP_048113380.1">
    <property type="nucleotide sequence ID" value="NZ_CP010070.1"/>
</dbReference>
<dbReference type="GO" id="GO:0003723">
    <property type="term" value="F:RNA binding"/>
    <property type="evidence" value="ECO:0007669"/>
    <property type="project" value="InterPro"/>
</dbReference>
<comment type="similarity">
    <text evidence="1 4 7">Belongs to the tRNA pseudouridine synthase TruA family.</text>
</comment>
<feature type="domain" description="Pseudouridine synthase I TruA alpha/beta" evidence="8">
    <location>
        <begin position="128"/>
        <end position="224"/>
    </location>
</feature>
<dbReference type="Pfam" id="PF01416">
    <property type="entry name" value="PseudoU_synth_1"/>
    <property type="match status" value="1"/>
</dbReference>
<dbReference type="KEGG" id="mear:Mpt1_c13750"/>
<evidence type="ECO:0000256" key="4">
    <source>
        <dbReference type="HAMAP-Rule" id="MF_00171"/>
    </source>
</evidence>
<evidence type="ECO:0000256" key="5">
    <source>
        <dbReference type="PIRSR" id="PIRSR001430-1"/>
    </source>
</evidence>
<evidence type="ECO:0000256" key="2">
    <source>
        <dbReference type="ARBA" id="ARBA00022694"/>
    </source>
</evidence>
<dbReference type="InterPro" id="IPR020095">
    <property type="entry name" value="PsdUridine_synth_TruA_C"/>
</dbReference>
<dbReference type="AlphaFoldDB" id="A0A0A7LIA5"/>
<gene>
    <name evidence="4 9" type="primary">truA</name>
    <name evidence="9" type="ORF">Mpt1_c13750</name>
</gene>
<dbReference type="EC" id="5.4.99.12" evidence="4"/>
<feature type="binding site" evidence="4 6">
    <location>
        <position position="110"/>
    </location>
    <ligand>
        <name>substrate</name>
    </ligand>
</feature>
<evidence type="ECO:0000256" key="3">
    <source>
        <dbReference type="ARBA" id="ARBA00023235"/>
    </source>
</evidence>
<dbReference type="Proteomes" id="UP000030787">
    <property type="component" value="Chromosome"/>
</dbReference>
<dbReference type="OrthoDB" id="25720at2157"/>
<keyword evidence="3 4" id="KW-0413">Isomerase</keyword>
<dbReference type="HAMAP" id="MF_00171">
    <property type="entry name" value="TruA"/>
    <property type="match status" value="1"/>
</dbReference>
<dbReference type="HOGENOM" id="CLU_014673_4_2_2"/>
<dbReference type="EMBL" id="CP010070">
    <property type="protein sequence ID" value="AIZ57236.1"/>
    <property type="molecule type" value="Genomic_DNA"/>
</dbReference>
<evidence type="ECO:0000256" key="7">
    <source>
        <dbReference type="RuleBase" id="RU003792"/>
    </source>
</evidence>
<reference evidence="9 10" key="1">
    <citation type="journal article" date="2014" name="Appl. Environ. Microbiol.">
        <title>Comparative Genome Analysis of 'Candidatus Methanoplasma termitum' Indicates a New Mode of Energy Metabolism in the Seventh Order of Methanogens.</title>
        <authorList>
            <person name="Lang K."/>
            <person name="Schuldes J."/>
            <person name="Klingl A."/>
            <person name="Poehlein A."/>
            <person name="Daniel R."/>
            <person name="Brune A."/>
        </authorList>
    </citation>
    <scope>NUCLEOTIDE SEQUENCE [LARGE SCALE GENOMIC DNA]</scope>
    <source>
        <strain evidence="10">Mpt1</strain>
    </source>
</reference>
<keyword evidence="2 4" id="KW-0819">tRNA processing</keyword>
<dbReference type="InterPro" id="IPR020103">
    <property type="entry name" value="PsdUridine_synth_cat_dom_sf"/>
</dbReference>
<comment type="function">
    <text evidence="4">Formation of pseudouridine at positions 38, 39 and 40 in the anticodon stem and loop of transfer RNAs.</text>
</comment>
<dbReference type="Gene3D" id="3.30.70.660">
    <property type="entry name" value="Pseudouridine synthase I, catalytic domain, C-terminal subdomain"/>
    <property type="match status" value="1"/>
</dbReference>
<evidence type="ECO:0000313" key="10">
    <source>
        <dbReference type="Proteomes" id="UP000030787"/>
    </source>
</evidence>
<sequence length="258" mass="28948">MIRTAVKIAYLGECFSGSQMQPGFRTVGGDILSDLKTITKMHDEEIDLKLASRTDKGVNALGNVAVFSSNIEDPDIILKALNAVSKDIFYRSVAFVNDDFNPRFAEMRRYRYVLRSDGMDLPAMRECAELFVGEHDFVRFCKPDGKSTTAVLNSVDIRKEDGVIILDFAARYFLWNMVRRIVAAIASVGGGDSSLSDVKDVLDGKDMTFGIARPDALTLTDVYYKNVEFMTPSADVLDRRIEEEMFKDKLKNLFFASL</sequence>
<dbReference type="PANTHER" id="PTHR11142:SF0">
    <property type="entry name" value="TRNA PSEUDOURIDINE SYNTHASE-LIKE 1"/>
    <property type="match status" value="1"/>
</dbReference>
<name>A0A0A7LIA5_9ARCH</name>
<proteinExistence type="inferred from homology"/>
<dbReference type="GO" id="GO:0160147">
    <property type="term" value="F:tRNA pseudouridine(38-40) synthase activity"/>
    <property type="evidence" value="ECO:0007669"/>
    <property type="project" value="UniProtKB-EC"/>
</dbReference>
<dbReference type="InterPro" id="IPR001406">
    <property type="entry name" value="PsdUridine_synth_TruA"/>
</dbReference>
<comment type="caution">
    <text evidence="4">Lacks conserved residue(s) required for the propagation of feature annotation.</text>
</comment>
<organism evidence="9 10">
    <name type="scientific">Candidatus Methanoplasma termitum</name>
    <dbReference type="NCBI Taxonomy" id="1577791"/>
    <lineage>
        <taxon>Archaea</taxon>
        <taxon>Methanobacteriati</taxon>
        <taxon>Thermoplasmatota</taxon>
        <taxon>Thermoplasmata</taxon>
        <taxon>Methanomassiliicoccales</taxon>
        <taxon>Methanomassiliicoccaceae</taxon>
        <taxon>Candidatus Methanoplasma</taxon>
    </lineage>
</organism>
<dbReference type="SUPFAM" id="SSF55120">
    <property type="entry name" value="Pseudouridine synthase"/>
    <property type="match status" value="1"/>
</dbReference>
<protein>
    <recommendedName>
        <fullName evidence="4">tRNA pseudouridine synthase A</fullName>
        <ecNumber evidence="4">5.4.99.12</ecNumber>
    </recommendedName>
    <alternativeName>
        <fullName evidence="4">tRNA pseudouridine(38-40) synthase</fullName>
    </alternativeName>
    <alternativeName>
        <fullName evidence="4">tRNA pseudouridylate synthase I</fullName>
    </alternativeName>
    <alternativeName>
        <fullName evidence="4">tRNA-uridine isomerase I</fullName>
    </alternativeName>
</protein>
<feature type="active site" description="Nucleophile" evidence="4 5">
    <location>
        <position position="55"/>
    </location>
</feature>
<comment type="catalytic activity">
    <reaction evidence="4 7">
        <text>uridine(38/39/40) in tRNA = pseudouridine(38/39/40) in tRNA</text>
        <dbReference type="Rhea" id="RHEA:22376"/>
        <dbReference type="Rhea" id="RHEA-COMP:10085"/>
        <dbReference type="Rhea" id="RHEA-COMP:10087"/>
        <dbReference type="ChEBI" id="CHEBI:65314"/>
        <dbReference type="ChEBI" id="CHEBI:65315"/>
        <dbReference type="EC" id="5.4.99.12"/>
    </reaction>
</comment>
<dbReference type="GO" id="GO:0031119">
    <property type="term" value="P:tRNA pseudouridine synthesis"/>
    <property type="evidence" value="ECO:0007669"/>
    <property type="project" value="UniProtKB-UniRule"/>
</dbReference>
<dbReference type="NCBIfam" id="TIGR00071">
    <property type="entry name" value="hisT_truA"/>
    <property type="match status" value="1"/>
</dbReference>
<evidence type="ECO:0000256" key="1">
    <source>
        <dbReference type="ARBA" id="ARBA00009375"/>
    </source>
</evidence>
<keyword evidence="10" id="KW-1185">Reference proteome</keyword>
<dbReference type="PANTHER" id="PTHR11142">
    <property type="entry name" value="PSEUDOURIDYLATE SYNTHASE"/>
    <property type="match status" value="1"/>
</dbReference>